<gene>
    <name evidence="2" type="ORF">BCR33DRAFT_788407</name>
</gene>
<evidence type="ECO:0000313" key="3">
    <source>
        <dbReference type="Proteomes" id="UP000193642"/>
    </source>
</evidence>
<evidence type="ECO:0000313" key="2">
    <source>
        <dbReference type="EMBL" id="ORY39401.1"/>
    </source>
</evidence>
<dbReference type="Pfam" id="PF04069">
    <property type="entry name" value="OpuAC"/>
    <property type="match status" value="1"/>
</dbReference>
<dbReference type="InterPro" id="IPR007210">
    <property type="entry name" value="ABC_Gly_betaine_transp_sub-bd"/>
</dbReference>
<proteinExistence type="predicted"/>
<feature type="domain" description="ABC-type glycine betaine transport system substrate-binding" evidence="1">
    <location>
        <begin position="239"/>
        <end position="356"/>
    </location>
</feature>
<dbReference type="SUPFAM" id="SSF53850">
    <property type="entry name" value="Periplasmic binding protein-like II"/>
    <property type="match status" value="1"/>
</dbReference>
<reference evidence="2 3" key="1">
    <citation type="submission" date="2016-07" db="EMBL/GenBank/DDBJ databases">
        <title>Pervasive Adenine N6-methylation of Active Genes in Fungi.</title>
        <authorList>
            <consortium name="DOE Joint Genome Institute"/>
            <person name="Mondo S.J."/>
            <person name="Dannebaum R.O."/>
            <person name="Kuo R.C."/>
            <person name="Labutti K."/>
            <person name="Haridas S."/>
            <person name="Kuo A."/>
            <person name="Salamov A."/>
            <person name="Ahrendt S.R."/>
            <person name="Lipzen A."/>
            <person name="Sullivan W."/>
            <person name="Andreopoulos W.B."/>
            <person name="Clum A."/>
            <person name="Lindquist E."/>
            <person name="Daum C."/>
            <person name="Ramamoorthy G.K."/>
            <person name="Gryganskyi A."/>
            <person name="Culley D."/>
            <person name="Magnuson J.K."/>
            <person name="James T.Y."/>
            <person name="O'Malley M.A."/>
            <person name="Stajich J.E."/>
            <person name="Spatafora J.W."/>
            <person name="Visel A."/>
            <person name="Grigoriev I.V."/>
        </authorList>
    </citation>
    <scope>NUCLEOTIDE SEQUENCE [LARGE SCALE GENOMIC DNA]</scope>
    <source>
        <strain evidence="2 3">JEL800</strain>
    </source>
</reference>
<dbReference type="EMBL" id="MCGO01000040">
    <property type="protein sequence ID" value="ORY39401.1"/>
    <property type="molecule type" value="Genomic_DNA"/>
</dbReference>
<name>A0A1Y2BXB7_9FUNG</name>
<comment type="caution">
    <text evidence="2">The sequence shown here is derived from an EMBL/GenBank/DDBJ whole genome shotgun (WGS) entry which is preliminary data.</text>
</comment>
<dbReference type="GO" id="GO:0022857">
    <property type="term" value="F:transmembrane transporter activity"/>
    <property type="evidence" value="ECO:0007669"/>
    <property type="project" value="InterPro"/>
</dbReference>
<dbReference type="Proteomes" id="UP000193642">
    <property type="component" value="Unassembled WGS sequence"/>
</dbReference>
<sequence>MCLASSRYIQKEAINWTAFNVDSNNGQFYNAPDTCVLPYSAWKDLKYVDGTSYTGSKRPIVLLFDAKNSSILTTVQVVTRLQYIMGPELLSNVVDLELEIWQGDFPNMNQLTSAGTIVSIGNTGYNGNFGWFIPNYLVNTYSDFSMDFWRFLTKADQLSAAGITLSGQGPRTLINNLPVCDKARGICTNGTYIPKTCNSKGAQCFELWHYDPSLASAIYQRLIDGLKLPVTINFLGINQAQDIIQNAINQKKPVMFFGWTPSSIVSGNDLTRVMFPMNNAQQYNALRKNKTSTMLTTDTAPTQIKKIASTQFMSDFPDLNGFVNQIRIGDDDMTTMMKSMFVNNWTPAQAACDWINTTFNSPQKQGKLPGGYGGGYNNWLPIPPKSESKSRHV</sequence>
<dbReference type="OrthoDB" id="2141692at2759"/>
<evidence type="ECO:0000259" key="1">
    <source>
        <dbReference type="Pfam" id="PF04069"/>
    </source>
</evidence>
<keyword evidence="3" id="KW-1185">Reference proteome</keyword>
<organism evidence="2 3">
    <name type="scientific">Rhizoclosmatium globosum</name>
    <dbReference type="NCBI Taxonomy" id="329046"/>
    <lineage>
        <taxon>Eukaryota</taxon>
        <taxon>Fungi</taxon>
        <taxon>Fungi incertae sedis</taxon>
        <taxon>Chytridiomycota</taxon>
        <taxon>Chytridiomycota incertae sedis</taxon>
        <taxon>Chytridiomycetes</taxon>
        <taxon>Chytridiales</taxon>
        <taxon>Chytriomycetaceae</taxon>
        <taxon>Rhizoclosmatium</taxon>
    </lineage>
</organism>
<dbReference type="GO" id="GO:0043190">
    <property type="term" value="C:ATP-binding cassette (ABC) transporter complex"/>
    <property type="evidence" value="ECO:0007669"/>
    <property type="project" value="InterPro"/>
</dbReference>
<dbReference type="Gene3D" id="3.40.190.10">
    <property type="entry name" value="Periplasmic binding protein-like II"/>
    <property type="match status" value="1"/>
</dbReference>
<accession>A0A1Y2BXB7</accession>
<protein>
    <recommendedName>
        <fullName evidence="1">ABC-type glycine betaine transport system substrate-binding domain-containing protein</fullName>
    </recommendedName>
</protein>
<dbReference type="AlphaFoldDB" id="A0A1Y2BXB7"/>